<feature type="compositionally biased region" description="Polar residues" evidence="12">
    <location>
        <begin position="95"/>
        <end position="112"/>
    </location>
</feature>
<proteinExistence type="inferred from homology"/>
<feature type="region of interest" description="Disordered" evidence="12">
    <location>
        <begin position="1"/>
        <end position="59"/>
    </location>
</feature>
<evidence type="ECO:0000313" key="14">
    <source>
        <dbReference type="EMBL" id="BCS24123.1"/>
    </source>
</evidence>
<feature type="compositionally biased region" description="Basic residues" evidence="12">
    <location>
        <begin position="1"/>
        <end position="11"/>
    </location>
</feature>
<comment type="similarity">
    <text evidence="3">Belongs to the acetyltransferase family. NAA40 subfamily.</text>
</comment>
<feature type="region of interest" description="Disordered" evidence="12">
    <location>
        <begin position="95"/>
        <end position="115"/>
    </location>
</feature>
<dbReference type="GO" id="GO:1990189">
    <property type="term" value="F:protein N-terminal-serine acetyltransferase activity"/>
    <property type="evidence" value="ECO:0007669"/>
    <property type="project" value="UniProtKB-EC"/>
</dbReference>
<feature type="domain" description="N-acetyltransferase" evidence="13">
    <location>
        <begin position="158"/>
        <end position="304"/>
    </location>
</feature>
<dbReference type="CDD" id="cd04301">
    <property type="entry name" value="NAT_SF"/>
    <property type="match status" value="1"/>
</dbReference>
<evidence type="ECO:0000256" key="8">
    <source>
        <dbReference type="ARBA" id="ARBA00023242"/>
    </source>
</evidence>
<keyword evidence="8" id="KW-0539">Nucleus</keyword>
<dbReference type="PROSITE" id="PS51186">
    <property type="entry name" value="GNAT"/>
    <property type="match status" value="1"/>
</dbReference>
<evidence type="ECO:0000256" key="4">
    <source>
        <dbReference type="ARBA" id="ARBA00012950"/>
    </source>
</evidence>
<comment type="subcellular location">
    <subcellularLocation>
        <location evidence="2">Cytoplasm</location>
    </subcellularLocation>
    <subcellularLocation>
        <location evidence="1">Nucleus</location>
    </subcellularLocation>
</comment>
<organism evidence="14 15">
    <name type="scientific">Aspergillus puulaauensis</name>
    <dbReference type="NCBI Taxonomy" id="1220207"/>
    <lineage>
        <taxon>Eukaryota</taxon>
        <taxon>Fungi</taxon>
        <taxon>Dikarya</taxon>
        <taxon>Ascomycota</taxon>
        <taxon>Pezizomycotina</taxon>
        <taxon>Eurotiomycetes</taxon>
        <taxon>Eurotiomycetidae</taxon>
        <taxon>Eurotiales</taxon>
        <taxon>Aspergillaceae</taxon>
        <taxon>Aspergillus</taxon>
    </lineage>
</organism>
<comment type="catalytic activity">
    <reaction evidence="11">
        <text>N-terminal L-seryl-[histone H4] + acetyl-CoA = N-terminal N(alpha)-acetyl-L-seryl-[histone H4] + CoA + H(+)</text>
        <dbReference type="Rhea" id="RHEA:50596"/>
        <dbReference type="Rhea" id="RHEA-COMP:12740"/>
        <dbReference type="Rhea" id="RHEA-COMP:12743"/>
        <dbReference type="ChEBI" id="CHEBI:15378"/>
        <dbReference type="ChEBI" id="CHEBI:57287"/>
        <dbReference type="ChEBI" id="CHEBI:57288"/>
        <dbReference type="ChEBI" id="CHEBI:64738"/>
        <dbReference type="ChEBI" id="CHEBI:83690"/>
        <dbReference type="EC" id="2.3.1.257"/>
    </reaction>
</comment>
<dbReference type="RefSeq" id="XP_041556317.1">
    <property type="nucleotide sequence ID" value="XM_041703653.1"/>
</dbReference>
<evidence type="ECO:0000256" key="9">
    <source>
        <dbReference type="ARBA" id="ARBA00023315"/>
    </source>
</evidence>
<dbReference type="FunFam" id="3.40.630.30:FF:000167">
    <property type="entry name" value="GNAT family acetyltransferase Nat4, putative"/>
    <property type="match status" value="1"/>
</dbReference>
<evidence type="ECO:0000259" key="13">
    <source>
        <dbReference type="PROSITE" id="PS51186"/>
    </source>
</evidence>
<evidence type="ECO:0000256" key="2">
    <source>
        <dbReference type="ARBA" id="ARBA00004496"/>
    </source>
</evidence>
<dbReference type="InterPro" id="IPR039949">
    <property type="entry name" value="NAA40"/>
</dbReference>
<keyword evidence="15" id="KW-1185">Reference proteome</keyword>
<keyword evidence="6" id="KW-0963">Cytoplasm</keyword>
<name>A0A7R7XNI7_9EURO</name>
<comment type="catalytic activity">
    <reaction evidence="10">
        <text>N-terminal L-seryl-[histone H2A] + acetyl-CoA = N-terminal N(alpha)-acetyl-L-seryl-[histone H2A] + CoA + H(+)</text>
        <dbReference type="Rhea" id="RHEA:50600"/>
        <dbReference type="Rhea" id="RHEA-COMP:12742"/>
        <dbReference type="Rhea" id="RHEA-COMP:12744"/>
        <dbReference type="ChEBI" id="CHEBI:15378"/>
        <dbReference type="ChEBI" id="CHEBI:57287"/>
        <dbReference type="ChEBI" id="CHEBI:57288"/>
        <dbReference type="ChEBI" id="CHEBI:64738"/>
        <dbReference type="ChEBI" id="CHEBI:83690"/>
        <dbReference type="EC" id="2.3.1.257"/>
    </reaction>
</comment>
<reference evidence="14" key="1">
    <citation type="submission" date="2021-01" db="EMBL/GenBank/DDBJ databases">
        <authorList>
            <consortium name="Aspergillus puulaauensis MK2 genome sequencing consortium"/>
            <person name="Kazuki M."/>
            <person name="Futagami T."/>
        </authorList>
    </citation>
    <scope>NUCLEOTIDE SEQUENCE</scope>
    <source>
        <strain evidence="14">MK2</strain>
    </source>
</reference>
<reference evidence="14" key="2">
    <citation type="submission" date="2021-02" db="EMBL/GenBank/DDBJ databases">
        <title>Aspergillus puulaauensis MK2 genome sequence.</title>
        <authorList>
            <person name="Futagami T."/>
            <person name="Mori K."/>
            <person name="Kadooka C."/>
            <person name="Tanaka T."/>
        </authorList>
    </citation>
    <scope>NUCLEOTIDE SEQUENCE</scope>
    <source>
        <strain evidence="14">MK2</strain>
    </source>
</reference>
<evidence type="ECO:0000256" key="1">
    <source>
        <dbReference type="ARBA" id="ARBA00004123"/>
    </source>
</evidence>
<evidence type="ECO:0000256" key="5">
    <source>
        <dbReference type="ARBA" id="ARBA00015043"/>
    </source>
</evidence>
<dbReference type="OrthoDB" id="424551at2759"/>
<dbReference type="GO" id="GO:0005737">
    <property type="term" value="C:cytoplasm"/>
    <property type="evidence" value="ECO:0007669"/>
    <property type="project" value="UniProtKB-SubCell"/>
</dbReference>
<protein>
    <recommendedName>
        <fullName evidence="5">N-alpha-acetyltransferase 40</fullName>
        <ecNumber evidence="4">2.3.1.257</ecNumber>
    </recommendedName>
</protein>
<accession>A0A7R7XNI7</accession>
<keyword evidence="7" id="KW-0808">Transferase</keyword>
<dbReference type="AlphaFoldDB" id="A0A7R7XNI7"/>
<gene>
    <name evidence="14" type="ORF">APUU_40567A</name>
</gene>
<evidence type="ECO:0000256" key="7">
    <source>
        <dbReference type="ARBA" id="ARBA00022679"/>
    </source>
</evidence>
<dbReference type="InterPro" id="IPR000182">
    <property type="entry name" value="GNAT_dom"/>
</dbReference>
<dbReference type="EC" id="2.3.1.257" evidence="4"/>
<evidence type="ECO:0000256" key="10">
    <source>
        <dbReference type="ARBA" id="ARBA00047821"/>
    </source>
</evidence>
<evidence type="ECO:0000313" key="15">
    <source>
        <dbReference type="Proteomes" id="UP000654913"/>
    </source>
</evidence>
<dbReference type="Pfam" id="PF00583">
    <property type="entry name" value="Acetyltransf_1"/>
    <property type="match status" value="1"/>
</dbReference>
<keyword evidence="9" id="KW-0012">Acyltransferase</keyword>
<dbReference type="Proteomes" id="UP000654913">
    <property type="component" value="Chromosome 4"/>
</dbReference>
<sequence length="306" mass="34840">MTSKPGRKSFHYRNPSWTSTMPPVRRATRKIREAIKKIPTKTASGKPKPKSKPLPLVERTNALSREEFISLHIPPSELNFQKKVKELGGKICSAQTEENVSQSQDNAPSQIPESERHNSYEISVHAASTIPATDLESCFKLIELTSSAAYKDSSMGWSASEKRKEMKLPDMKYMILRRRATANIPNGYENVEGDDQSSDTGEFAGFIEFMVTYEDGYEVLYCYEIHLMPKVQSQGLGEELMERFERIGRAIGLEKAMLTVFKSNSRALKFYMRVGYTEDESSPRPRKLRNGNVKEADYMIMSKNLR</sequence>
<evidence type="ECO:0000256" key="11">
    <source>
        <dbReference type="ARBA" id="ARBA00049524"/>
    </source>
</evidence>
<dbReference type="KEGG" id="apuu:APUU_40567A"/>
<dbReference type="SUPFAM" id="SSF55729">
    <property type="entry name" value="Acyl-CoA N-acyltransferases (Nat)"/>
    <property type="match status" value="1"/>
</dbReference>
<dbReference type="GO" id="GO:0043998">
    <property type="term" value="F:histone H2A acetyltransferase activity"/>
    <property type="evidence" value="ECO:0007669"/>
    <property type="project" value="InterPro"/>
</dbReference>
<dbReference type="GeneID" id="64974128"/>
<dbReference type="GO" id="GO:0005634">
    <property type="term" value="C:nucleus"/>
    <property type="evidence" value="ECO:0007669"/>
    <property type="project" value="UniProtKB-SubCell"/>
</dbReference>
<dbReference type="PANTHER" id="PTHR20531:SF1">
    <property type="entry name" value="N-ALPHA-ACETYLTRANSFERASE 40"/>
    <property type="match status" value="1"/>
</dbReference>
<evidence type="ECO:0000256" key="3">
    <source>
        <dbReference type="ARBA" id="ARBA00008870"/>
    </source>
</evidence>
<dbReference type="InterPro" id="IPR016181">
    <property type="entry name" value="Acyl_CoA_acyltransferase"/>
</dbReference>
<dbReference type="PANTHER" id="PTHR20531">
    <property type="entry name" value="N-ALPHA-ACETYLTRANSFERASE 40"/>
    <property type="match status" value="1"/>
</dbReference>
<dbReference type="Gene3D" id="3.40.630.30">
    <property type="match status" value="1"/>
</dbReference>
<evidence type="ECO:0000256" key="6">
    <source>
        <dbReference type="ARBA" id="ARBA00022490"/>
    </source>
</evidence>
<dbReference type="EMBL" id="AP024446">
    <property type="protein sequence ID" value="BCS24123.1"/>
    <property type="molecule type" value="Genomic_DNA"/>
</dbReference>
<dbReference type="GO" id="GO:0010485">
    <property type="term" value="F:histone H4 acetyltransferase activity"/>
    <property type="evidence" value="ECO:0007669"/>
    <property type="project" value="InterPro"/>
</dbReference>
<evidence type="ECO:0000256" key="12">
    <source>
        <dbReference type="SAM" id="MobiDB-lite"/>
    </source>
</evidence>